<dbReference type="CDD" id="cd09990">
    <property type="entry name" value="Agmatinase-like"/>
    <property type="match status" value="1"/>
</dbReference>
<name>A0A430FLU0_9BIFI</name>
<dbReference type="GO" id="GO:0008783">
    <property type="term" value="F:agmatinase activity"/>
    <property type="evidence" value="ECO:0007669"/>
    <property type="project" value="TreeGrafter"/>
</dbReference>
<dbReference type="OrthoDB" id="9789727at2"/>
<keyword evidence="2" id="KW-0479">Metal-binding</keyword>
<dbReference type="InterPro" id="IPR023696">
    <property type="entry name" value="Ureohydrolase_dom_sf"/>
</dbReference>
<dbReference type="Pfam" id="PF00491">
    <property type="entry name" value="Arginase"/>
    <property type="match status" value="1"/>
</dbReference>
<dbReference type="PANTHER" id="PTHR11358:SF26">
    <property type="entry name" value="GUANIDINO ACID HYDROLASE, MITOCHONDRIAL"/>
    <property type="match status" value="1"/>
</dbReference>
<proteinExistence type="inferred from homology"/>
<dbReference type="AlphaFoldDB" id="A0A430FLU0"/>
<dbReference type="InterPro" id="IPR020855">
    <property type="entry name" value="Ureohydrolase_Mn_BS"/>
</dbReference>
<evidence type="ECO:0000313" key="5">
    <source>
        <dbReference type="EMBL" id="RSX53662.1"/>
    </source>
</evidence>
<evidence type="ECO:0000256" key="2">
    <source>
        <dbReference type="ARBA" id="ARBA00022723"/>
    </source>
</evidence>
<dbReference type="GO" id="GO:0046872">
    <property type="term" value="F:metal ion binding"/>
    <property type="evidence" value="ECO:0007669"/>
    <property type="project" value="UniProtKB-KW"/>
</dbReference>
<evidence type="ECO:0000256" key="3">
    <source>
        <dbReference type="ARBA" id="ARBA00022801"/>
    </source>
</evidence>
<dbReference type="Proteomes" id="UP000287533">
    <property type="component" value="Unassembled WGS sequence"/>
</dbReference>
<dbReference type="PRINTS" id="PR00116">
    <property type="entry name" value="ARGINASE"/>
</dbReference>
<protein>
    <submittedName>
        <fullName evidence="5">Agmatinase</fullName>
    </submittedName>
</protein>
<dbReference type="RefSeq" id="WP_125980404.1">
    <property type="nucleotide sequence ID" value="NZ_QXGL01000002.1"/>
</dbReference>
<dbReference type="GO" id="GO:0033389">
    <property type="term" value="P:putrescine biosynthetic process from arginine, via agmatine"/>
    <property type="evidence" value="ECO:0007669"/>
    <property type="project" value="TreeGrafter"/>
</dbReference>
<dbReference type="PROSITE" id="PS01053">
    <property type="entry name" value="ARGINASE_1"/>
    <property type="match status" value="1"/>
</dbReference>
<comment type="similarity">
    <text evidence="1">Belongs to the arginase family. Agmatinase subfamily.</text>
</comment>
<accession>A0A430FLU0</accession>
<sequence length="399" mass="43257">MSETTTISEAEEYWPEGFSVKESKFSTSLEGHGAVDDYNKDRKPGPIYVSRKHDRRFGGIQTFAKLPVCLTPEDLVAGKMDAAVYGVPWDSTVSGRSGAVMGPMAIRTIDYLGQNTEIGRGSMGLETHVNPFETLNVCDFGDAPIVRGNTPKSFDAVRKFVGAIVETGTMPIAMGGDHGMTWPVVTALADHYGYGKIGVVHFDAHCDAWEEGPDCIGGHGTPMRHLIESGAVPGTNFVQVGLRGYSPDQSLQDWMAERGMRCHFMAEIEARGFDAVLQDAVNEAMEQADYLYLSLDIDVVDPAYAPATGTPEPGGLRSWDVLTAFRRLAAEVGIIGMEVVEVAPPYDGPGEITSLLANRLIRSGLTGVAMHKLGIREPNYLHPEALDFGLARKRMGCDK</sequence>
<evidence type="ECO:0000313" key="6">
    <source>
        <dbReference type="Proteomes" id="UP000287533"/>
    </source>
</evidence>
<dbReference type="NCBIfam" id="TIGR01230">
    <property type="entry name" value="agmatinase"/>
    <property type="match status" value="1"/>
</dbReference>
<reference evidence="5 6" key="1">
    <citation type="submission" date="2018-09" db="EMBL/GenBank/DDBJ databases">
        <title>Characterization of the phylogenetic diversity of five novel species belonging to the genus Bifidobacterium.</title>
        <authorList>
            <person name="Lugli G.A."/>
            <person name="Duranti S."/>
            <person name="Milani C."/>
        </authorList>
    </citation>
    <scope>NUCLEOTIDE SEQUENCE [LARGE SCALE GENOMIC DNA]</scope>
    <source>
        <strain evidence="5 6">2034B</strain>
    </source>
</reference>
<organism evidence="5 6">
    <name type="scientific">Bifidobacterium goeldii</name>
    <dbReference type="NCBI Taxonomy" id="2306975"/>
    <lineage>
        <taxon>Bacteria</taxon>
        <taxon>Bacillati</taxon>
        <taxon>Actinomycetota</taxon>
        <taxon>Actinomycetes</taxon>
        <taxon>Bifidobacteriales</taxon>
        <taxon>Bifidobacteriaceae</taxon>
        <taxon>Bifidobacterium</taxon>
    </lineage>
</organism>
<dbReference type="InterPro" id="IPR005925">
    <property type="entry name" value="Agmatinase-rel"/>
</dbReference>
<dbReference type="PANTHER" id="PTHR11358">
    <property type="entry name" value="ARGINASE/AGMATINASE"/>
    <property type="match status" value="1"/>
</dbReference>
<comment type="caution">
    <text evidence="5">The sequence shown here is derived from an EMBL/GenBank/DDBJ whole genome shotgun (WGS) entry which is preliminary data.</text>
</comment>
<evidence type="ECO:0000256" key="1">
    <source>
        <dbReference type="ARBA" id="ARBA00009227"/>
    </source>
</evidence>
<dbReference type="PROSITE" id="PS51409">
    <property type="entry name" value="ARGINASE_2"/>
    <property type="match status" value="1"/>
</dbReference>
<evidence type="ECO:0000256" key="4">
    <source>
        <dbReference type="RuleBase" id="RU003684"/>
    </source>
</evidence>
<dbReference type="InterPro" id="IPR006035">
    <property type="entry name" value="Ureohydrolase"/>
</dbReference>
<keyword evidence="6" id="KW-1185">Reference proteome</keyword>
<dbReference type="Gene3D" id="3.40.800.10">
    <property type="entry name" value="Ureohydrolase domain"/>
    <property type="match status" value="1"/>
</dbReference>
<gene>
    <name evidence="5" type="ORF">D2E25_0985</name>
</gene>
<dbReference type="EMBL" id="QXGL01000002">
    <property type="protein sequence ID" value="RSX53662.1"/>
    <property type="molecule type" value="Genomic_DNA"/>
</dbReference>
<dbReference type="SUPFAM" id="SSF52768">
    <property type="entry name" value="Arginase/deacetylase"/>
    <property type="match status" value="1"/>
</dbReference>
<keyword evidence="3 4" id="KW-0378">Hydrolase</keyword>